<sequence length="1007" mass="111615">MRKTLLFICFLFVSVFVFGQDEISVSGKVTDSDGLGIPGASIVIEGTTTGTITDMDGNYNLSVPPDATLTFSFVGLQSQIVPVDGRSVINVQMTESTVDLEEVVVVGYGEMKVKDLTSSITTIKSDDLAKTPTGQAMQAMQGKVAGMQVVSSGAPGDAPTIRVRGIGSYPGQGNESPLYVVDGMFFDNIDFLNSSDITSISVLKDASAAAIYGVRAANGVVLIETKSGSYNKEAEITYDGYYGVQVAQDILKMANAEQFTTMAMESGSAADAQYIQNAMQRYGRSRINPNVPDVNTDWYDEILRPGAIQNHSVGVSGGGENTTYSLGANYFAQEGILDMKNDYERFNLRSKIDYRATDRLTVGANVIFSNSTKYMQDGAAWFEAYYAVPVMPVYDEQNEAAWPDKFASAQTLGYRGGKNPFTAMTYSNNRDKLRKTMASFYAELDIIPDMLSFKTTYNHDFTSSEKREVRLPYYLTENAQRENSSVAKTAANWSNQSWDNVLTFQQDFGPHDLTVMVGTSYRDESYQGLWATGLDFPVDQEQAWYLNQSETKPENSVNDNGLRQYGMSYFGRISYNYNNRYLLYGTMRADGSSKYQETWGYFPTIGAGWVVSEESFMDDVSFINYLKIRGSWGELGNDKIQASDGARTTSVINTAINDNLVAGTIASSTYSELEWELTEEINVGVTSRFLNSNLSVEADYYIRDTKNAAIYVNIPSVGQTVLRNVGVIRNSGFELALNYRNSISDDLSYSVGANLSTLENEVRDLYGQPYIDGGSAEFRQRSIVGEPLLAFFGHEVTGVFQNEEQIANSGLTEQFIDESGIEPGDFIYKDQNGDNVIDDKDRVVLGSYFPSFMYGANLGINYRNFDFSLSLTGQTGNKILNRKRGEIIWTNDGNMDADLAINRWHGEGTSNKYPSSAGLRKGYNQKMSDYFVEDGSFFRIQNVQLGYTFDTENWLGGQLPGARIYVTAERPLTVFDYNGFNPEVSDGIDRQTYPIPAVYTVGLNLKF</sequence>
<dbReference type="SUPFAM" id="SSF49464">
    <property type="entry name" value="Carboxypeptidase regulatory domain-like"/>
    <property type="match status" value="1"/>
</dbReference>
<dbReference type="NCBIfam" id="TIGR04057">
    <property type="entry name" value="SusC_RagA_signa"/>
    <property type="match status" value="1"/>
</dbReference>
<feature type="chain" id="PRO_5016826232" evidence="8">
    <location>
        <begin position="20"/>
        <end position="1007"/>
    </location>
</feature>
<evidence type="ECO:0000256" key="8">
    <source>
        <dbReference type="SAM" id="SignalP"/>
    </source>
</evidence>
<evidence type="ECO:0000256" key="6">
    <source>
        <dbReference type="ARBA" id="ARBA00023237"/>
    </source>
</evidence>
<evidence type="ECO:0000256" key="3">
    <source>
        <dbReference type="ARBA" id="ARBA00022452"/>
    </source>
</evidence>
<dbReference type="GO" id="GO:0009279">
    <property type="term" value="C:cell outer membrane"/>
    <property type="evidence" value="ECO:0007669"/>
    <property type="project" value="UniProtKB-SubCell"/>
</dbReference>
<comment type="subcellular location">
    <subcellularLocation>
        <location evidence="1 7">Cell outer membrane</location>
        <topology evidence="1 7">Multi-pass membrane protein</topology>
    </subcellularLocation>
</comment>
<keyword evidence="11" id="KW-1185">Reference proteome</keyword>
<evidence type="ECO:0000256" key="7">
    <source>
        <dbReference type="PROSITE-ProRule" id="PRU01360"/>
    </source>
</evidence>
<dbReference type="InterPro" id="IPR023997">
    <property type="entry name" value="TonB-dep_OMP_SusC/RagA_CS"/>
</dbReference>
<dbReference type="Gene3D" id="2.60.40.1120">
    <property type="entry name" value="Carboxypeptidase-like, regulatory domain"/>
    <property type="match status" value="1"/>
</dbReference>
<name>A0A368V663_9BACT</name>
<dbReference type="SUPFAM" id="SSF56935">
    <property type="entry name" value="Porins"/>
    <property type="match status" value="1"/>
</dbReference>
<organism evidence="10 11">
    <name type="scientific">Marinilabilia salmonicolor</name>
    <dbReference type="NCBI Taxonomy" id="989"/>
    <lineage>
        <taxon>Bacteria</taxon>
        <taxon>Pseudomonadati</taxon>
        <taxon>Bacteroidota</taxon>
        <taxon>Bacteroidia</taxon>
        <taxon>Marinilabiliales</taxon>
        <taxon>Marinilabiliaceae</taxon>
        <taxon>Marinilabilia</taxon>
    </lineage>
</organism>
<comment type="caution">
    <text evidence="10">The sequence shown here is derived from an EMBL/GenBank/DDBJ whole genome shotgun (WGS) entry which is preliminary data.</text>
</comment>
<dbReference type="RefSeq" id="WP_114436903.1">
    <property type="nucleotide sequence ID" value="NZ_QPIZ01000008.1"/>
</dbReference>
<accession>A0A368V663</accession>
<dbReference type="Gene3D" id="2.170.130.10">
    <property type="entry name" value="TonB-dependent receptor, plug domain"/>
    <property type="match status" value="1"/>
</dbReference>
<dbReference type="AlphaFoldDB" id="A0A368V663"/>
<dbReference type="InterPro" id="IPR036942">
    <property type="entry name" value="Beta-barrel_TonB_sf"/>
</dbReference>
<dbReference type="InterPro" id="IPR008969">
    <property type="entry name" value="CarboxyPept-like_regulatory"/>
</dbReference>
<keyword evidence="4 7" id="KW-0812">Transmembrane</keyword>
<dbReference type="PROSITE" id="PS52016">
    <property type="entry name" value="TONB_DEPENDENT_REC_3"/>
    <property type="match status" value="1"/>
</dbReference>
<gene>
    <name evidence="10" type="ORF">DFO77_10879</name>
</gene>
<evidence type="ECO:0000259" key="9">
    <source>
        <dbReference type="Pfam" id="PF07715"/>
    </source>
</evidence>
<dbReference type="FunFam" id="2.60.40.1120:FF:000003">
    <property type="entry name" value="Outer membrane protein Omp121"/>
    <property type="match status" value="1"/>
</dbReference>
<proteinExistence type="inferred from homology"/>
<evidence type="ECO:0000256" key="4">
    <source>
        <dbReference type="ARBA" id="ARBA00022692"/>
    </source>
</evidence>
<dbReference type="InterPro" id="IPR023996">
    <property type="entry name" value="TonB-dep_OMP_SusC/RagA"/>
</dbReference>
<keyword evidence="5 7" id="KW-0472">Membrane</keyword>
<keyword evidence="3 7" id="KW-1134">Transmembrane beta strand</keyword>
<dbReference type="InterPro" id="IPR039426">
    <property type="entry name" value="TonB-dep_rcpt-like"/>
</dbReference>
<evidence type="ECO:0000313" key="10">
    <source>
        <dbReference type="EMBL" id="RCW36637.1"/>
    </source>
</evidence>
<dbReference type="EMBL" id="QPIZ01000008">
    <property type="protein sequence ID" value="RCW36637.1"/>
    <property type="molecule type" value="Genomic_DNA"/>
</dbReference>
<evidence type="ECO:0000256" key="1">
    <source>
        <dbReference type="ARBA" id="ARBA00004571"/>
    </source>
</evidence>
<comment type="similarity">
    <text evidence="7">Belongs to the TonB-dependent receptor family.</text>
</comment>
<dbReference type="Gene3D" id="2.40.170.20">
    <property type="entry name" value="TonB-dependent receptor, beta-barrel domain"/>
    <property type="match status" value="1"/>
</dbReference>
<evidence type="ECO:0000313" key="11">
    <source>
        <dbReference type="Proteomes" id="UP000252733"/>
    </source>
</evidence>
<evidence type="ECO:0000256" key="2">
    <source>
        <dbReference type="ARBA" id="ARBA00022448"/>
    </source>
</evidence>
<dbReference type="Pfam" id="PF07715">
    <property type="entry name" value="Plug"/>
    <property type="match status" value="1"/>
</dbReference>
<keyword evidence="6 7" id="KW-0998">Cell outer membrane</keyword>
<keyword evidence="8" id="KW-0732">Signal</keyword>
<keyword evidence="2 7" id="KW-0813">Transport</keyword>
<reference evidence="10 11" key="1">
    <citation type="submission" date="2018-07" db="EMBL/GenBank/DDBJ databases">
        <title>Freshwater and sediment microbial communities from various areas in North America, analyzing microbe dynamics in response to fracking.</title>
        <authorList>
            <person name="Lamendella R."/>
        </authorList>
    </citation>
    <scope>NUCLEOTIDE SEQUENCE [LARGE SCALE GENOMIC DNA]</scope>
    <source>
        <strain evidence="10 11">160A</strain>
    </source>
</reference>
<evidence type="ECO:0000256" key="5">
    <source>
        <dbReference type="ARBA" id="ARBA00023136"/>
    </source>
</evidence>
<dbReference type="NCBIfam" id="TIGR04056">
    <property type="entry name" value="OMP_RagA_SusC"/>
    <property type="match status" value="1"/>
</dbReference>
<feature type="signal peptide" evidence="8">
    <location>
        <begin position="1"/>
        <end position="19"/>
    </location>
</feature>
<dbReference type="InterPro" id="IPR037066">
    <property type="entry name" value="Plug_dom_sf"/>
</dbReference>
<dbReference type="Pfam" id="PF13715">
    <property type="entry name" value="CarbopepD_reg_2"/>
    <property type="match status" value="1"/>
</dbReference>
<dbReference type="Proteomes" id="UP000252733">
    <property type="component" value="Unassembled WGS sequence"/>
</dbReference>
<feature type="domain" description="TonB-dependent receptor plug" evidence="9">
    <location>
        <begin position="113"/>
        <end position="220"/>
    </location>
</feature>
<protein>
    <submittedName>
        <fullName evidence="10">TonB-linked SusC/RagA family outer membrane protein</fullName>
    </submittedName>
</protein>
<dbReference type="InterPro" id="IPR012910">
    <property type="entry name" value="Plug_dom"/>
</dbReference>